<dbReference type="Proteomes" id="UP000502823">
    <property type="component" value="Unassembled WGS sequence"/>
</dbReference>
<sequence length="105" mass="11961">MFKAFVLSFHSGIAEDALLGPYVLPPRLTGAVYHDLLRYVLPELLQDVALHTGVYFLFMHDRAPPHFLLAARKFLNNVFPTQGGPTVWTARFPDFSPFDFYLCDT</sequence>
<dbReference type="EMBL" id="BLKM01012201">
    <property type="protein sequence ID" value="GFG35803.1"/>
    <property type="molecule type" value="Genomic_DNA"/>
</dbReference>
<comment type="caution">
    <text evidence="1">The sequence shown here is derived from an EMBL/GenBank/DDBJ whole genome shotgun (WGS) entry which is preliminary data.</text>
</comment>
<dbReference type="AlphaFoldDB" id="A0A6L2PT59"/>
<proteinExistence type="predicted"/>
<protein>
    <submittedName>
        <fullName evidence="1">Uncharacterized protein</fullName>
    </submittedName>
</protein>
<reference evidence="2" key="1">
    <citation type="submission" date="2020-01" db="EMBL/GenBank/DDBJ databases">
        <title>Draft genome sequence of the Termite Coptotermes fromosanus.</title>
        <authorList>
            <person name="Itakura S."/>
            <person name="Yosikawa Y."/>
            <person name="Umezawa K."/>
        </authorList>
    </citation>
    <scope>NUCLEOTIDE SEQUENCE [LARGE SCALE GENOMIC DNA]</scope>
</reference>
<evidence type="ECO:0000313" key="1">
    <source>
        <dbReference type="EMBL" id="GFG35803.1"/>
    </source>
</evidence>
<dbReference type="OrthoDB" id="6622349at2759"/>
<gene>
    <name evidence="1" type="ORF">Cfor_03968</name>
</gene>
<dbReference type="InterPro" id="IPR036397">
    <property type="entry name" value="RNaseH_sf"/>
</dbReference>
<dbReference type="GO" id="GO:0003676">
    <property type="term" value="F:nucleic acid binding"/>
    <property type="evidence" value="ECO:0007669"/>
    <property type="project" value="InterPro"/>
</dbReference>
<organism evidence="1 2">
    <name type="scientific">Coptotermes formosanus</name>
    <name type="common">Formosan subterranean termite</name>
    <dbReference type="NCBI Taxonomy" id="36987"/>
    <lineage>
        <taxon>Eukaryota</taxon>
        <taxon>Metazoa</taxon>
        <taxon>Ecdysozoa</taxon>
        <taxon>Arthropoda</taxon>
        <taxon>Hexapoda</taxon>
        <taxon>Insecta</taxon>
        <taxon>Pterygota</taxon>
        <taxon>Neoptera</taxon>
        <taxon>Polyneoptera</taxon>
        <taxon>Dictyoptera</taxon>
        <taxon>Blattodea</taxon>
        <taxon>Blattoidea</taxon>
        <taxon>Termitoidae</taxon>
        <taxon>Rhinotermitidae</taxon>
        <taxon>Coptotermes</taxon>
    </lineage>
</organism>
<dbReference type="PANTHER" id="PTHR47326:SF1">
    <property type="entry name" value="HTH PSQ-TYPE DOMAIN-CONTAINING PROTEIN"/>
    <property type="match status" value="1"/>
</dbReference>
<dbReference type="Gene3D" id="3.30.420.10">
    <property type="entry name" value="Ribonuclease H-like superfamily/Ribonuclease H"/>
    <property type="match status" value="1"/>
</dbReference>
<dbReference type="PANTHER" id="PTHR47326">
    <property type="entry name" value="TRANSPOSABLE ELEMENT TC3 TRANSPOSASE-LIKE PROTEIN"/>
    <property type="match status" value="1"/>
</dbReference>
<dbReference type="InParanoid" id="A0A6L2PT59"/>
<keyword evidence="2" id="KW-1185">Reference proteome</keyword>
<name>A0A6L2PT59_COPFO</name>
<evidence type="ECO:0000313" key="2">
    <source>
        <dbReference type="Proteomes" id="UP000502823"/>
    </source>
</evidence>
<accession>A0A6L2PT59</accession>